<evidence type="ECO:0000259" key="4">
    <source>
        <dbReference type="PROSITE" id="PS50102"/>
    </source>
</evidence>
<comment type="caution">
    <text evidence="5">The sequence shown here is derived from an EMBL/GenBank/DDBJ whole genome shotgun (WGS) entry which is preliminary data.</text>
</comment>
<evidence type="ECO:0000256" key="1">
    <source>
        <dbReference type="ARBA" id="ARBA00022884"/>
    </source>
</evidence>
<dbReference type="InterPro" id="IPR012677">
    <property type="entry name" value="Nucleotide-bd_a/b_plait_sf"/>
</dbReference>
<dbReference type="GO" id="GO:0003723">
    <property type="term" value="F:RNA binding"/>
    <property type="evidence" value="ECO:0007669"/>
    <property type="project" value="UniProtKB-UniRule"/>
</dbReference>
<feature type="compositionally biased region" description="Acidic residues" evidence="3">
    <location>
        <begin position="208"/>
        <end position="224"/>
    </location>
</feature>
<dbReference type="InterPro" id="IPR000504">
    <property type="entry name" value="RRM_dom"/>
</dbReference>
<dbReference type="Gene3D" id="3.30.70.330">
    <property type="match status" value="2"/>
</dbReference>
<evidence type="ECO:0000256" key="2">
    <source>
        <dbReference type="PROSITE-ProRule" id="PRU00176"/>
    </source>
</evidence>
<evidence type="ECO:0000313" key="5">
    <source>
        <dbReference type="EMBL" id="KAK5117725.1"/>
    </source>
</evidence>
<organism evidence="5 6">
    <name type="scientific">Meristemomyces frigidus</name>
    <dbReference type="NCBI Taxonomy" id="1508187"/>
    <lineage>
        <taxon>Eukaryota</taxon>
        <taxon>Fungi</taxon>
        <taxon>Dikarya</taxon>
        <taxon>Ascomycota</taxon>
        <taxon>Pezizomycotina</taxon>
        <taxon>Dothideomycetes</taxon>
        <taxon>Dothideomycetidae</taxon>
        <taxon>Mycosphaerellales</taxon>
        <taxon>Teratosphaeriaceae</taxon>
        <taxon>Meristemomyces</taxon>
    </lineage>
</organism>
<keyword evidence="1 2" id="KW-0694">RNA-binding</keyword>
<reference evidence="5" key="1">
    <citation type="submission" date="2023-08" db="EMBL/GenBank/DDBJ databases">
        <title>Black Yeasts Isolated from many extreme environments.</title>
        <authorList>
            <person name="Coleine C."/>
            <person name="Stajich J.E."/>
            <person name="Selbmann L."/>
        </authorList>
    </citation>
    <scope>NUCLEOTIDE SEQUENCE</scope>
    <source>
        <strain evidence="5">CCFEE 5401</strain>
    </source>
</reference>
<dbReference type="SMART" id="SM00360">
    <property type="entry name" value="RRM"/>
    <property type="match status" value="2"/>
</dbReference>
<feature type="region of interest" description="Disordered" evidence="3">
    <location>
        <begin position="447"/>
        <end position="533"/>
    </location>
</feature>
<dbReference type="Proteomes" id="UP001310890">
    <property type="component" value="Unassembled WGS sequence"/>
</dbReference>
<evidence type="ECO:0000313" key="6">
    <source>
        <dbReference type="Proteomes" id="UP001310890"/>
    </source>
</evidence>
<feature type="compositionally biased region" description="Acidic residues" evidence="3">
    <location>
        <begin position="182"/>
        <end position="197"/>
    </location>
</feature>
<feature type="compositionally biased region" description="Low complexity" evidence="3">
    <location>
        <begin position="36"/>
        <end position="48"/>
    </location>
</feature>
<feature type="region of interest" description="Disordered" evidence="3">
    <location>
        <begin position="1"/>
        <end position="253"/>
    </location>
</feature>
<sequence>MAKDKKGSKAAAVAPQVAKTEKVKAGRVTKPAETPKAASKSVAKTAAKVVEKENKKSKKAKKEPTPEPSSSEEDDEDANTSASSDSSDDEEGGAPVKAAPKTNGAAKKADSSDDDSEDDSADEDEAPPAKVAAPKANGKVNGAANGKTNGKAKADSSDDDDSEDSDEEPAAAGTKDVAMADAGDDSSDTSESDEEVDAAASKLKPTGEAEEDSDDSDDDEEEVETPAKAEEKPSKKRKAEADADSTPKRSKIMIDGQMKDATCNLFVGQLSWNMDEEWLTREFEEFGELTGVRIITDRDSGRSKGFGYIEFKDVECAIAAVEAKNGTELDGRNIRLDFSEPRAQRDNNQTPQQRGAARAQQYGDAPKEPSSTLFVGNVSFEADENMVTEMFSEYGTIKAVRLPTDRDTGALKGFGYVEMSSIDEAKAAFEAQQGADLAGRPIRLDYASARPEGGDRGGGGFGDRGGRGGGRGRGGFGDRGGRGGGRGFGDRGGRGGGRGRGGFGDRGDRGGRGRGGSTNRGGFGDFSGKKMTF</sequence>
<dbReference type="InterPro" id="IPR052462">
    <property type="entry name" value="SLIRP/GR-RBP-like"/>
</dbReference>
<feature type="domain" description="RRM" evidence="4">
    <location>
        <begin position="263"/>
        <end position="341"/>
    </location>
</feature>
<feature type="compositionally biased region" description="Basic and acidic residues" evidence="3">
    <location>
        <begin position="225"/>
        <end position="247"/>
    </location>
</feature>
<dbReference type="Pfam" id="PF00076">
    <property type="entry name" value="RRM_1"/>
    <property type="match status" value="2"/>
</dbReference>
<feature type="region of interest" description="Disordered" evidence="3">
    <location>
        <begin position="337"/>
        <end position="370"/>
    </location>
</feature>
<protein>
    <recommendedName>
        <fullName evidence="4">RRM domain-containing protein</fullName>
    </recommendedName>
</protein>
<name>A0AAN7TI94_9PEZI</name>
<feature type="compositionally biased region" description="Acidic residues" evidence="3">
    <location>
        <begin position="157"/>
        <end position="169"/>
    </location>
</feature>
<evidence type="ECO:0000256" key="3">
    <source>
        <dbReference type="SAM" id="MobiDB-lite"/>
    </source>
</evidence>
<feature type="compositionally biased region" description="Low complexity" evidence="3">
    <location>
        <begin position="128"/>
        <end position="151"/>
    </location>
</feature>
<feature type="compositionally biased region" description="Acidic residues" evidence="3">
    <location>
        <begin position="112"/>
        <end position="126"/>
    </location>
</feature>
<gene>
    <name evidence="5" type="ORF">LTR62_005149</name>
</gene>
<dbReference type="InterPro" id="IPR035979">
    <property type="entry name" value="RBD_domain_sf"/>
</dbReference>
<dbReference type="PANTHER" id="PTHR48027">
    <property type="entry name" value="HETEROGENEOUS NUCLEAR RIBONUCLEOPROTEIN 87F-RELATED"/>
    <property type="match status" value="1"/>
</dbReference>
<dbReference type="SUPFAM" id="SSF54928">
    <property type="entry name" value="RNA-binding domain, RBD"/>
    <property type="match status" value="2"/>
</dbReference>
<dbReference type="PROSITE" id="PS50102">
    <property type="entry name" value="RRM"/>
    <property type="match status" value="2"/>
</dbReference>
<feature type="compositionally biased region" description="Gly residues" evidence="3">
    <location>
        <begin position="513"/>
        <end position="525"/>
    </location>
</feature>
<dbReference type="EMBL" id="JAVRRL010000004">
    <property type="protein sequence ID" value="KAK5117725.1"/>
    <property type="molecule type" value="Genomic_DNA"/>
</dbReference>
<proteinExistence type="predicted"/>
<feature type="compositionally biased region" description="Low complexity" evidence="3">
    <location>
        <begin position="352"/>
        <end position="364"/>
    </location>
</feature>
<accession>A0AAN7TI94</accession>
<dbReference type="AlphaFoldDB" id="A0AAN7TI94"/>
<feature type="compositionally biased region" description="Gly residues" evidence="3">
    <location>
        <begin position="456"/>
        <end position="487"/>
    </location>
</feature>
<feature type="domain" description="RRM" evidence="4">
    <location>
        <begin position="371"/>
        <end position="449"/>
    </location>
</feature>